<feature type="compositionally biased region" description="Basic and acidic residues" evidence="1">
    <location>
        <begin position="1"/>
        <end position="34"/>
    </location>
</feature>
<dbReference type="Proteomes" id="UP001523219">
    <property type="component" value="Unassembled WGS sequence"/>
</dbReference>
<sequence length="56" mass="6115">MSDIKKDESVSEPDKNVHISDAKDNGTFKPDNVHISEAADDGTFTTDNVHISSEPK</sequence>
<evidence type="ECO:0000256" key="1">
    <source>
        <dbReference type="SAM" id="MobiDB-lite"/>
    </source>
</evidence>
<protein>
    <submittedName>
        <fullName evidence="2">Uncharacterized protein</fullName>
    </submittedName>
</protein>
<comment type="caution">
    <text evidence="2">The sequence shown here is derived from an EMBL/GenBank/DDBJ whole genome shotgun (WGS) entry which is preliminary data.</text>
</comment>
<reference evidence="2 3" key="1">
    <citation type="submission" date="2022-05" db="EMBL/GenBank/DDBJ databases">
        <title>Streptomyces sp. nov. RY43-2 isolated from soil of a peat swamp forest.</title>
        <authorList>
            <person name="Kanchanasin P."/>
            <person name="Tanasupawat S."/>
            <person name="Phongsopitanun W."/>
        </authorList>
    </citation>
    <scope>NUCLEOTIDE SEQUENCE [LARGE SCALE GENOMIC DNA]</scope>
    <source>
        <strain evidence="2 3">RY43-2</strain>
    </source>
</reference>
<keyword evidence="3" id="KW-1185">Reference proteome</keyword>
<dbReference type="RefSeq" id="WP_252426627.1">
    <property type="nucleotide sequence ID" value="NZ_JAMWMR010000020.1"/>
</dbReference>
<organism evidence="2 3">
    <name type="scientific">Streptomyces macrolidinus</name>
    <dbReference type="NCBI Taxonomy" id="2952607"/>
    <lineage>
        <taxon>Bacteria</taxon>
        <taxon>Bacillati</taxon>
        <taxon>Actinomycetota</taxon>
        <taxon>Actinomycetes</taxon>
        <taxon>Kitasatosporales</taxon>
        <taxon>Streptomycetaceae</taxon>
        <taxon>Streptomyces</taxon>
    </lineage>
</organism>
<feature type="region of interest" description="Disordered" evidence="1">
    <location>
        <begin position="1"/>
        <end position="56"/>
    </location>
</feature>
<proteinExistence type="predicted"/>
<accession>A0ABT0ZI79</accession>
<feature type="compositionally biased region" description="Polar residues" evidence="1">
    <location>
        <begin position="43"/>
        <end position="56"/>
    </location>
</feature>
<gene>
    <name evidence="2" type="ORF">NGF19_21100</name>
</gene>
<name>A0ABT0ZI79_9ACTN</name>
<evidence type="ECO:0000313" key="3">
    <source>
        <dbReference type="Proteomes" id="UP001523219"/>
    </source>
</evidence>
<evidence type="ECO:0000313" key="2">
    <source>
        <dbReference type="EMBL" id="MCN9243251.1"/>
    </source>
</evidence>
<dbReference type="EMBL" id="JAMWMR010000020">
    <property type="protein sequence ID" value="MCN9243251.1"/>
    <property type="molecule type" value="Genomic_DNA"/>
</dbReference>